<dbReference type="Proteomes" id="UP000823521">
    <property type="component" value="Unassembled WGS sequence"/>
</dbReference>
<name>A0ABS3VVS4_MICEH</name>
<feature type="region of interest" description="Disordered" evidence="1">
    <location>
        <begin position="155"/>
        <end position="178"/>
    </location>
</feature>
<gene>
    <name evidence="2" type="ORF">GSF22_21745</name>
</gene>
<organism evidence="2 3">
    <name type="scientific">Micromonospora echinofusca</name>
    <dbReference type="NCBI Taxonomy" id="47858"/>
    <lineage>
        <taxon>Bacteria</taxon>
        <taxon>Bacillati</taxon>
        <taxon>Actinomycetota</taxon>
        <taxon>Actinomycetes</taxon>
        <taxon>Micromonosporales</taxon>
        <taxon>Micromonosporaceae</taxon>
        <taxon>Micromonospora</taxon>
    </lineage>
</organism>
<reference evidence="2 3" key="1">
    <citation type="submission" date="2019-12" db="EMBL/GenBank/DDBJ databases">
        <title>Whole genome sequencing of endophytic Actinobacterium Micromonospora sp. MPMI6T.</title>
        <authorList>
            <person name="Evv R."/>
            <person name="Podile A.R."/>
        </authorList>
    </citation>
    <scope>NUCLEOTIDE SEQUENCE [LARGE SCALE GENOMIC DNA]</scope>
    <source>
        <strain evidence="2 3">MPMI6</strain>
    </source>
</reference>
<evidence type="ECO:0000313" key="3">
    <source>
        <dbReference type="Proteomes" id="UP000823521"/>
    </source>
</evidence>
<dbReference type="RefSeq" id="WP_208815600.1">
    <property type="nucleotide sequence ID" value="NZ_WVUH01000212.1"/>
</dbReference>
<comment type="caution">
    <text evidence="2">The sequence shown here is derived from an EMBL/GenBank/DDBJ whole genome shotgun (WGS) entry which is preliminary data.</text>
</comment>
<evidence type="ECO:0008006" key="4">
    <source>
        <dbReference type="Google" id="ProtNLM"/>
    </source>
</evidence>
<dbReference type="Pfam" id="PF19818">
    <property type="entry name" value="DUF6301"/>
    <property type="match status" value="1"/>
</dbReference>
<proteinExistence type="predicted"/>
<accession>A0ABS3VVS4</accession>
<dbReference type="EMBL" id="WVUH01000212">
    <property type="protein sequence ID" value="MBO4208613.1"/>
    <property type="molecule type" value="Genomic_DNA"/>
</dbReference>
<evidence type="ECO:0000313" key="2">
    <source>
        <dbReference type="EMBL" id="MBO4208613.1"/>
    </source>
</evidence>
<keyword evidence="3" id="KW-1185">Reference proteome</keyword>
<sequence length="178" mass="18687">MGISGLTGWRVLDREEVARLAAHLAALPAPLTAYAAEEAVRQLGWPVVAGPSFGGAVLRTGLAPYDGFADLRFTESGATAVVVRVTDPAREPAAPATSFRRDAFALAVAVVRELLGPPDERQPGGSPLVSWSVPAGRLRLTDDGAFVELTLLSPDYPTGHLTDPESDDFDDVAPGADR</sequence>
<protein>
    <recommendedName>
        <fullName evidence="4">SUKH-3 immunity protein</fullName>
    </recommendedName>
</protein>
<evidence type="ECO:0000256" key="1">
    <source>
        <dbReference type="SAM" id="MobiDB-lite"/>
    </source>
</evidence>
<dbReference type="InterPro" id="IPR046268">
    <property type="entry name" value="DUF6301"/>
</dbReference>